<dbReference type="EMBL" id="KL994136">
    <property type="protein sequence ID" value="KFK21975.1"/>
    <property type="molecule type" value="Genomic_DNA"/>
</dbReference>
<protein>
    <submittedName>
        <fullName evidence="3">Uncharacterized protein</fullName>
    </submittedName>
</protein>
<dbReference type="Pfam" id="PF07725">
    <property type="entry name" value="LRR_3"/>
    <property type="match status" value="1"/>
</dbReference>
<dbReference type="Proteomes" id="UP000029120">
    <property type="component" value="Unassembled WGS sequence"/>
</dbReference>
<keyword evidence="1" id="KW-0433">Leucine-rich repeat</keyword>
<dbReference type="AlphaFoldDB" id="A0A087FWH3"/>
<proteinExistence type="predicted"/>
<evidence type="ECO:0000313" key="3">
    <source>
        <dbReference type="EMBL" id="KFK21975.1"/>
    </source>
</evidence>
<sequence>MHDFLERFGREIVRKRSILDPQQPQFLVDAGDICKVLNTDKVSHGSVIGAIINLSQIEDKINRNDIALERFSSLEFLRLYDDSYNSQEVRLVDYLHHHSRSTSKILNSLPRKVRLLDWRYLRMTRLPFHFHPELLVELKMQNNELEKLWRGIKPIKDN</sequence>
<reference evidence="4" key="1">
    <citation type="journal article" date="2015" name="Nat. Plants">
        <title>Genome expansion of Arabis alpina linked with retrotransposition and reduced symmetric DNA methylation.</title>
        <authorList>
            <person name="Willing E.M."/>
            <person name="Rawat V."/>
            <person name="Mandakova T."/>
            <person name="Maumus F."/>
            <person name="James G.V."/>
            <person name="Nordstroem K.J."/>
            <person name="Becker C."/>
            <person name="Warthmann N."/>
            <person name="Chica C."/>
            <person name="Szarzynska B."/>
            <person name="Zytnicki M."/>
            <person name="Albani M.C."/>
            <person name="Kiefer C."/>
            <person name="Bergonzi S."/>
            <person name="Castaings L."/>
            <person name="Mateos J.L."/>
            <person name="Berns M.C."/>
            <person name="Bujdoso N."/>
            <person name="Piofczyk T."/>
            <person name="de Lorenzo L."/>
            <person name="Barrero-Sicilia C."/>
            <person name="Mateos I."/>
            <person name="Piednoel M."/>
            <person name="Hagmann J."/>
            <person name="Chen-Min-Tao R."/>
            <person name="Iglesias-Fernandez R."/>
            <person name="Schuster S.C."/>
            <person name="Alonso-Blanco C."/>
            <person name="Roudier F."/>
            <person name="Carbonero P."/>
            <person name="Paz-Ares J."/>
            <person name="Davis S.J."/>
            <person name="Pecinka A."/>
            <person name="Quesneville H."/>
            <person name="Colot V."/>
            <person name="Lysak M.A."/>
            <person name="Weigel D."/>
            <person name="Coupland G."/>
            <person name="Schneeberger K."/>
        </authorList>
    </citation>
    <scope>NUCLEOTIDE SEQUENCE [LARGE SCALE GENOMIC DNA]</scope>
    <source>
        <strain evidence="4">cv. Pajares</strain>
    </source>
</reference>
<keyword evidence="4" id="KW-1185">Reference proteome</keyword>
<dbReference type="PANTHER" id="PTHR11017">
    <property type="entry name" value="LEUCINE-RICH REPEAT-CONTAINING PROTEIN"/>
    <property type="match status" value="1"/>
</dbReference>
<dbReference type="Gramene" id="KFK21975">
    <property type="protein sequence ID" value="KFK21975"/>
    <property type="gene ID" value="AALP_AAs58361U000200"/>
</dbReference>
<dbReference type="OMA" id="MHDFLER"/>
<dbReference type="InterPro" id="IPR011713">
    <property type="entry name" value="Leu-rich_rpt_3"/>
</dbReference>
<keyword evidence="2" id="KW-0677">Repeat</keyword>
<organism evidence="3 4">
    <name type="scientific">Arabis alpina</name>
    <name type="common">Alpine rock-cress</name>
    <dbReference type="NCBI Taxonomy" id="50452"/>
    <lineage>
        <taxon>Eukaryota</taxon>
        <taxon>Viridiplantae</taxon>
        <taxon>Streptophyta</taxon>
        <taxon>Embryophyta</taxon>
        <taxon>Tracheophyta</taxon>
        <taxon>Spermatophyta</taxon>
        <taxon>Magnoliopsida</taxon>
        <taxon>eudicotyledons</taxon>
        <taxon>Gunneridae</taxon>
        <taxon>Pentapetalae</taxon>
        <taxon>rosids</taxon>
        <taxon>malvids</taxon>
        <taxon>Brassicales</taxon>
        <taxon>Brassicaceae</taxon>
        <taxon>Arabideae</taxon>
        <taxon>Arabis</taxon>
    </lineage>
</organism>
<evidence type="ECO:0000313" key="4">
    <source>
        <dbReference type="Proteomes" id="UP000029120"/>
    </source>
</evidence>
<evidence type="ECO:0000256" key="2">
    <source>
        <dbReference type="ARBA" id="ARBA00022737"/>
    </source>
</evidence>
<dbReference type="InterPro" id="IPR044974">
    <property type="entry name" value="Disease_R_plants"/>
</dbReference>
<dbReference type="PANTHER" id="PTHR11017:SF569">
    <property type="entry name" value="DISEASE RESISTANCE PROTEIN"/>
    <property type="match status" value="1"/>
</dbReference>
<dbReference type="OrthoDB" id="1095810at2759"/>
<accession>A0A087FWH3</accession>
<dbReference type="GO" id="GO:0006952">
    <property type="term" value="P:defense response"/>
    <property type="evidence" value="ECO:0007669"/>
    <property type="project" value="InterPro"/>
</dbReference>
<evidence type="ECO:0000256" key="1">
    <source>
        <dbReference type="ARBA" id="ARBA00022614"/>
    </source>
</evidence>
<gene>
    <name evidence="3" type="ORF">AALP_AAs58361U000200</name>
</gene>
<name>A0A087FWH3_ARAAL</name>